<comment type="caution">
    <text evidence="1">The sequence shown here is derived from an EMBL/GenBank/DDBJ whole genome shotgun (WGS) entry which is preliminary data.</text>
</comment>
<proteinExistence type="predicted"/>
<keyword evidence="2" id="KW-1185">Reference proteome</keyword>
<name>A0ACB8B373_9AGAM</name>
<gene>
    <name evidence="1" type="ORF">BV22DRAFT_1040720</name>
</gene>
<reference evidence="1" key="1">
    <citation type="journal article" date="2021" name="New Phytol.">
        <title>Evolutionary innovations through gain and loss of genes in the ectomycorrhizal Boletales.</title>
        <authorList>
            <person name="Wu G."/>
            <person name="Miyauchi S."/>
            <person name="Morin E."/>
            <person name="Kuo A."/>
            <person name="Drula E."/>
            <person name="Varga T."/>
            <person name="Kohler A."/>
            <person name="Feng B."/>
            <person name="Cao Y."/>
            <person name="Lipzen A."/>
            <person name="Daum C."/>
            <person name="Hundley H."/>
            <person name="Pangilinan J."/>
            <person name="Johnson J."/>
            <person name="Barry K."/>
            <person name="LaButti K."/>
            <person name="Ng V."/>
            <person name="Ahrendt S."/>
            <person name="Min B."/>
            <person name="Choi I.G."/>
            <person name="Park H."/>
            <person name="Plett J.M."/>
            <person name="Magnuson J."/>
            <person name="Spatafora J.W."/>
            <person name="Nagy L.G."/>
            <person name="Henrissat B."/>
            <person name="Grigoriev I.V."/>
            <person name="Yang Z.L."/>
            <person name="Xu J."/>
            <person name="Martin F.M."/>
        </authorList>
    </citation>
    <scope>NUCLEOTIDE SEQUENCE</scope>
    <source>
        <strain evidence="1">KUC20120723A-06</strain>
    </source>
</reference>
<evidence type="ECO:0000313" key="2">
    <source>
        <dbReference type="Proteomes" id="UP000790709"/>
    </source>
</evidence>
<sequence>MCQGWERRLIKPVYHSLVYHFHLHVSLSPSITPPPHLSLPLTSSVTHLVYENTPLQPLPPPTIPRSPFSRRWRCWTEFRPAPAAHVLRVPFHLPSLRPSPSYTASTRNPNPAPALRVHAAPARRGLPGRMRSGPRCRGRDDALQHSGQGRGLFTSFSLCIHSLVNIDTPY</sequence>
<dbReference type="EMBL" id="MU266644">
    <property type="protein sequence ID" value="KAH7919608.1"/>
    <property type="molecule type" value="Genomic_DNA"/>
</dbReference>
<dbReference type="Proteomes" id="UP000790709">
    <property type="component" value="Unassembled WGS sequence"/>
</dbReference>
<evidence type="ECO:0000313" key="1">
    <source>
        <dbReference type="EMBL" id="KAH7919608.1"/>
    </source>
</evidence>
<accession>A0ACB8B373</accession>
<protein>
    <submittedName>
        <fullName evidence="1">Uncharacterized protein</fullName>
    </submittedName>
</protein>
<organism evidence="1 2">
    <name type="scientific">Leucogyrophana mollusca</name>
    <dbReference type="NCBI Taxonomy" id="85980"/>
    <lineage>
        <taxon>Eukaryota</taxon>
        <taxon>Fungi</taxon>
        <taxon>Dikarya</taxon>
        <taxon>Basidiomycota</taxon>
        <taxon>Agaricomycotina</taxon>
        <taxon>Agaricomycetes</taxon>
        <taxon>Agaricomycetidae</taxon>
        <taxon>Boletales</taxon>
        <taxon>Boletales incertae sedis</taxon>
        <taxon>Leucogyrophana</taxon>
    </lineage>
</organism>